<feature type="domain" description="LiaF transmembrane" evidence="3">
    <location>
        <begin position="17"/>
        <end position="113"/>
    </location>
</feature>
<proteinExistence type="predicted"/>
<feature type="transmembrane region" description="Helical" evidence="1">
    <location>
        <begin position="16"/>
        <end position="36"/>
    </location>
</feature>
<dbReference type="PANTHER" id="PTHR40763">
    <property type="entry name" value="MEMBRANE PROTEIN-RELATED"/>
    <property type="match status" value="1"/>
</dbReference>
<keyword evidence="1" id="KW-1133">Transmembrane helix</keyword>
<evidence type="ECO:0000313" key="4">
    <source>
        <dbReference type="EMBL" id="SFD69935.1"/>
    </source>
</evidence>
<dbReference type="InParanoid" id="A0A1I1UH56"/>
<gene>
    <name evidence="4" type="ORF">SAMN05444380_10173</name>
</gene>
<sequence>MATKSQSPCCKNNNSSIGIVLILAGAVLLAGNLGLIPSHLWQLLYSWPSIFLLLAIINIAKQKIIPSIIYLAIWFIIILPDIFPGIDVSQYWNYWPVLLILVGLLFLNAKKRRMQIFKNQTKSSQINEYLEEIAIFSGTVRKVDSPNFKGGEIISIFGGNEIYFNQSTLAPEGAVIEMVNIFGGTKLIVPRDWQIRIEVTSILGGFADKRVFETTKTESSTQPTLTIKGVIVFGGGELSNY</sequence>
<dbReference type="eggNOG" id="COG4758">
    <property type="taxonomic scope" value="Bacteria"/>
</dbReference>
<dbReference type="RefSeq" id="WP_010527268.1">
    <property type="nucleotide sequence ID" value="NZ_AFSL01000040.1"/>
</dbReference>
<keyword evidence="5" id="KW-1185">Reference proteome</keyword>
<dbReference type="InterPro" id="IPR024425">
    <property type="entry name" value="LiaF-like_C"/>
</dbReference>
<accession>A0A1I1UH56</accession>
<evidence type="ECO:0000259" key="3">
    <source>
        <dbReference type="Pfam" id="PF22570"/>
    </source>
</evidence>
<evidence type="ECO:0000259" key="2">
    <source>
        <dbReference type="Pfam" id="PF09922"/>
    </source>
</evidence>
<protein>
    <submittedName>
        <fullName evidence="4">Predicted membrane protein</fullName>
    </submittedName>
</protein>
<dbReference type="Pfam" id="PF22570">
    <property type="entry name" value="LiaF-TM"/>
    <property type="match status" value="1"/>
</dbReference>
<dbReference type="OrthoDB" id="129627at2"/>
<dbReference type="AlphaFoldDB" id="A0A1I1UH56"/>
<dbReference type="Pfam" id="PF09922">
    <property type="entry name" value="LiaF-like_C"/>
    <property type="match status" value="1"/>
</dbReference>
<name>A0A1I1UH56_9BACT</name>
<evidence type="ECO:0000256" key="1">
    <source>
        <dbReference type="SAM" id="Phobius"/>
    </source>
</evidence>
<dbReference type="PANTHER" id="PTHR40763:SF5">
    <property type="entry name" value="MEMBRANE PROTEIN"/>
    <property type="match status" value="1"/>
</dbReference>
<keyword evidence="1" id="KW-0472">Membrane</keyword>
<reference evidence="4 5" key="1">
    <citation type="submission" date="2016-10" db="EMBL/GenBank/DDBJ databases">
        <authorList>
            <person name="de Groot N.N."/>
        </authorList>
    </citation>
    <scope>NUCLEOTIDE SEQUENCE [LARGE SCALE GENOMIC DNA]</scope>
    <source>
        <strain evidence="4 5">DSM 19012</strain>
    </source>
</reference>
<evidence type="ECO:0000313" key="5">
    <source>
        <dbReference type="Proteomes" id="UP000181976"/>
    </source>
</evidence>
<dbReference type="Proteomes" id="UP000181976">
    <property type="component" value="Unassembled WGS sequence"/>
</dbReference>
<feature type="domain" description="Cell wall-active antibiotics response LiaF-like C-terminal" evidence="2">
    <location>
        <begin position="147"/>
        <end position="207"/>
    </location>
</feature>
<dbReference type="InterPro" id="IPR054331">
    <property type="entry name" value="LiaF_TM"/>
</dbReference>
<feature type="transmembrane region" description="Helical" evidence="1">
    <location>
        <begin position="92"/>
        <end position="109"/>
    </location>
</feature>
<organism evidence="4 5">
    <name type="scientific">Thermophagus xiamenensis</name>
    <dbReference type="NCBI Taxonomy" id="385682"/>
    <lineage>
        <taxon>Bacteria</taxon>
        <taxon>Pseudomonadati</taxon>
        <taxon>Bacteroidota</taxon>
        <taxon>Bacteroidia</taxon>
        <taxon>Marinilabiliales</taxon>
        <taxon>Marinilabiliaceae</taxon>
        <taxon>Thermophagus</taxon>
    </lineage>
</organism>
<feature type="transmembrane region" description="Helical" evidence="1">
    <location>
        <begin position="42"/>
        <end position="60"/>
    </location>
</feature>
<feature type="transmembrane region" description="Helical" evidence="1">
    <location>
        <begin position="67"/>
        <end position="86"/>
    </location>
</feature>
<dbReference type="EMBL" id="FONA01000001">
    <property type="protein sequence ID" value="SFD69935.1"/>
    <property type="molecule type" value="Genomic_DNA"/>
</dbReference>
<keyword evidence="1" id="KW-0812">Transmembrane</keyword>
<dbReference type="STRING" id="385682.SAMN05444380_10173"/>